<evidence type="ECO:0008006" key="4">
    <source>
        <dbReference type="Google" id="ProtNLM"/>
    </source>
</evidence>
<gene>
    <name evidence="2" type="ORF">ABB28_17600</name>
</gene>
<protein>
    <recommendedName>
        <fullName evidence="4">Transmembrane protein</fullName>
    </recommendedName>
</protein>
<dbReference type="Proteomes" id="UP000051386">
    <property type="component" value="Unassembled WGS sequence"/>
</dbReference>
<evidence type="ECO:0000313" key="2">
    <source>
        <dbReference type="EMBL" id="KRG63319.1"/>
    </source>
</evidence>
<evidence type="ECO:0000256" key="1">
    <source>
        <dbReference type="SAM" id="Phobius"/>
    </source>
</evidence>
<organism evidence="2 3">
    <name type="scientific">Stenotrophomonas chelatiphaga</name>
    <dbReference type="NCBI Taxonomy" id="517011"/>
    <lineage>
        <taxon>Bacteria</taxon>
        <taxon>Pseudomonadati</taxon>
        <taxon>Pseudomonadota</taxon>
        <taxon>Gammaproteobacteria</taxon>
        <taxon>Lysobacterales</taxon>
        <taxon>Lysobacteraceae</taxon>
        <taxon>Stenotrophomonas</taxon>
    </lineage>
</organism>
<keyword evidence="3" id="KW-1185">Reference proteome</keyword>
<sequence>MLHAVLNAPVDSSLAPALAIAVGGAAGAGVSLLCNGSSRLFGDALIGSALGVISHSFARGRHREDAAHGRRWDVLNQTPKLRAWLQKHDIRFVDRERVASMLSLKTI</sequence>
<comment type="caution">
    <text evidence="2">The sequence shown here is derived from an EMBL/GenBank/DDBJ whole genome shotgun (WGS) entry which is preliminary data.</text>
</comment>
<dbReference type="AlphaFoldDB" id="A0A0R0CAU7"/>
<evidence type="ECO:0000313" key="3">
    <source>
        <dbReference type="Proteomes" id="UP000051386"/>
    </source>
</evidence>
<dbReference type="PATRIC" id="fig|517011.3.peg.597"/>
<feature type="transmembrane region" description="Helical" evidence="1">
    <location>
        <begin position="14"/>
        <end position="34"/>
    </location>
</feature>
<proteinExistence type="predicted"/>
<keyword evidence="1" id="KW-1133">Transmembrane helix</keyword>
<reference evidence="2 3" key="1">
    <citation type="submission" date="2015-05" db="EMBL/GenBank/DDBJ databases">
        <title>Genome sequencing and analysis of members of genus Stenotrophomonas.</title>
        <authorList>
            <person name="Patil P.P."/>
            <person name="Midha S."/>
            <person name="Patil P.B."/>
        </authorList>
    </citation>
    <scope>NUCLEOTIDE SEQUENCE [LARGE SCALE GENOMIC DNA]</scope>
    <source>
        <strain evidence="2 3">DSM 21508</strain>
    </source>
</reference>
<accession>A0A0R0CAU7</accession>
<name>A0A0R0CAU7_9GAMM</name>
<keyword evidence="1" id="KW-0812">Transmembrane</keyword>
<dbReference type="EMBL" id="LDJK01000144">
    <property type="protein sequence ID" value="KRG63319.1"/>
    <property type="molecule type" value="Genomic_DNA"/>
</dbReference>
<keyword evidence="1" id="KW-0472">Membrane</keyword>